<dbReference type="OrthoDB" id="339115at2157"/>
<dbReference type="RefSeq" id="WP_120085206.1">
    <property type="nucleotide sequence ID" value="NZ_QMDW01000015.1"/>
</dbReference>
<reference evidence="1 2" key="1">
    <citation type="submission" date="2018-06" db="EMBL/GenBank/DDBJ databases">
        <title>Halonotius sp. F13-13 a new haloarchaeeon isolated from a solar saltern from Isla Cristina, Huelva, Spain.</title>
        <authorList>
            <person name="Duran-Viseras A."/>
            <person name="Sanchez-Porro C."/>
            <person name="Ventosa A."/>
        </authorList>
    </citation>
    <scope>NUCLEOTIDE SEQUENCE [LARGE SCALE GENOMIC DNA]</scope>
    <source>
        <strain evidence="1 2">CECT 7525</strain>
    </source>
</reference>
<sequence>MAQEPSSEMFDQFYSLSSRGAYGELVRYIRDHDDEDVRYGAAGVLSESVSGFAEQMTPSVRKALVDVVLNDPSDAVRANVVKTLLAIDESIADNIITRLGIAPKSTPTDTPYPLLLTKWHERQWPELRFLAVVGFGRVGSHTTIEKLRTTIQRETDLRVIRRAIEAGGTVGDETFVTPIKSYLRIDDESMYQSADAEEIRRTKQAAVEALVTLGTNGAYEALHTASRGTDAELKACALSEIGRLEPDEAVDLIVDELHNGGDDVVREEAAEGLITTFTESDFEDGHTVREQALAEMGDDVDAAVSAEFASIVDESPRKPEQRNAAWVLTQLGSTTEETVESLLSALDDDDDYLRIIAAAGLTTLDPSLVEAKLEEFLASVDEESVAHNLASSVRSNLQDGPEKVIWGS</sequence>
<accession>A0A3A6Q0S8</accession>
<evidence type="ECO:0000313" key="1">
    <source>
        <dbReference type="EMBL" id="RJX48830.1"/>
    </source>
</evidence>
<proteinExistence type="predicted"/>
<dbReference type="Proteomes" id="UP000281564">
    <property type="component" value="Unassembled WGS sequence"/>
</dbReference>
<keyword evidence="2" id="KW-1185">Reference proteome</keyword>
<evidence type="ECO:0000313" key="2">
    <source>
        <dbReference type="Proteomes" id="UP000281564"/>
    </source>
</evidence>
<dbReference type="InterPro" id="IPR016024">
    <property type="entry name" value="ARM-type_fold"/>
</dbReference>
<dbReference type="InterPro" id="IPR011989">
    <property type="entry name" value="ARM-like"/>
</dbReference>
<dbReference type="Gene3D" id="1.25.10.10">
    <property type="entry name" value="Leucine-rich Repeat Variant"/>
    <property type="match status" value="3"/>
</dbReference>
<gene>
    <name evidence="1" type="ORF">DP106_10585</name>
</gene>
<comment type="caution">
    <text evidence="1">The sequence shown here is derived from an EMBL/GenBank/DDBJ whole genome shotgun (WGS) entry which is preliminary data.</text>
</comment>
<organism evidence="1 2">
    <name type="scientific">Halonotius pteroides</name>
    <dbReference type="NCBI Taxonomy" id="268735"/>
    <lineage>
        <taxon>Archaea</taxon>
        <taxon>Methanobacteriati</taxon>
        <taxon>Methanobacteriota</taxon>
        <taxon>Stenosarchaea group</taxon>
        <taxon>Halobacteria</taxon>
        <taxon>Halobacteriales</taxon>
        <taxon>Haloferacaceae</taxon>
        <taxon>Halonotius</taxon>
    </lineage>
</organism>
<protein>
    <recommendedName>
        <fullName evidence="3">HEAT repeat domain-containing protein</fullName>
    </recommendedName>
</protein>
<dbReference type="GO" id="GO:0016491">
    <property type="term" value="F:oxidoreductase activity"/>
    <property type="evidence" value="ECO:0007669"/>
    <property type="project" value="TreeGrafter"/>
</dbReference>
<dbReference type="PANTHER" id="PTHR12697:SF5">
    <property type="entry name" value="DEOXYHYPUSINE HYDROXYLASE"/>
    <property type="match status" value="1"/>
</dbReference>
<dbReference type="SUPFAM" id="SSF48371">
    <property type="entry name" value="ARM repeat"/>
    <property type="match status" value="1"/>
</dbReference>
<evidence type="ECO:0008006" key="3">
    <source>
        <dbReference type="Google" id="ProtNLM"/>
    </source>
</evidence>
<dbReference type="AlphaFoldDB" id="A0A3A6Q0S8"/>
<name>A0A3A6Q0S8_9EURY</name>
<dbReference type="PANTHER" id="PTHR12697">
    <property type="entry name" value="PBS LYASE HEAT-LIKE PROTEIN"/>
    <property type="match status" value="1"/>
</dbReference>
<dbReference type="EMBL" id="QMDW01000015">
    <property type="protein sequence ID" value="RJX48830.1"/>
    <property type="molecule type" value="Genomic_DNA"/>
</dbReference>